<dbReference type="PANTHER" id="PTHR43289:SF34">
    <property type="entry name" value="SERINE_THREONINE-PROTEIN KINASE YBDM-RELATED"/>
    <property type="match status" value="1"/>
</dbReference>
<evidence type="ECO:0000256" key="2">
    <source>
        <dbReference type="ARBA" id="ARBA00022741"/>
    </source>
</evidence>
<evidence type="ECO:0000256" key="3">
    <source>
        <dbReference type="ARBA" id="ARBA00022777"/>
    </source>
</evidence>
<evidence type="ECO:0000313" key="8">
    <source>
        <dbReference type="EMBL" id="MBB0232549.1"/>
    </source>
</evidence>
<dbReference type="Gene3D" id="3.30.200.20">
    <property type="entry name" value="Phosphorylase Kinase, domain 1"/>
    <property type="match status" value="1"/>
</dbReference>
<evidence type="ECO:0000256" key="1">
    <source>
        <dbReference type="ARBA" id="ARBA00022679"/>
    </source>
</evidence>
<feature type="region of interest" description="Disordered" evidence="6">
    <location>
        <begin position="303"/>
        <end position="324"/>
    </location>
</feature>
<dbReference type="InterPro" id="IPR017441">
    <property type="entry name" value="Protein_kinase_ATP_BS"/>
</dbReference>
<dbReference type="AlphaFoldDB" id="A0A7W3T7X5"/>
<sequence>MEPLTPDDPRAIGDYRLIARLGEGGMGNVYLARSPRGRTVAVKTIRSILAGEPDFRRRFAQEITAARRVGDTWTAPVLDADPEADVPWVATGYIAGPSLHDVVTGRHGPLPERSVLILAHGLTRALGAIHGAGLIHRDLKPSNILLTIDGPRVIDFGIARVLESTAPGVTRTGSTVGSPGFMSPEQVRGETLTPASDVFCLGSVLAYAATGRTPFGSTDSGLHVLLFRVAEEEPDLDELPDGLRALVADCLAKDPAARPATEALAERLAPVAEASREPWLPGALIAQLGRHAVELLNSEDPMTGFAPVAGPAPAPSPPPAVDSA</sequence>
<protein>
    <submittedName>
        <fullName evidence="8">Protein kinase</fullName>
    </submittedName>
</protein>
<feature type="compositionally biased region" description="Pro residues" evidence="6">
    <location>
        <begin position="310"/>
        <end position="324"/>
    </location>
</feature>
<dbReference type="GO" id="GO:0005524">
    <property type="term" value="F:ATP binding"/>
    <property type="evidence" value="ECO:0007669"/>
    <property type="project" value="UniProtKB-UniRule"/>
</dbReference>
<feature type="domain" description="Protein kinase" evidence="7">
    <location>
        <begin position="15"/>
        <end position="280"/>
    </location>
</feature>
<dbReference type="EMBL" id="VKHS01001003">
    <property type="protein sequence ID" value="MBB0232549.1"/>
    <property type="molecule type" value="Genomic_DNA"/>
</dbReference>
<name>A0A7W3T7X5_9ACTN</name>
<dbReference type="PROSITE" id="PS00107">
    <property type="entry name" value="PROTEIN_KINASE_ATP"/>
    <property type="match status" value="1"/>
</dbReference>
<evidence type="ECO:0000259" key="7">
    <source>
        <dbReference type="PROSITE" id="PS50011"/>
    </source>
</evidence>
<dbReference type="PROSITE" id="PS50011">
    <property type="entry name" value="PROTEIN_KINASE_DOM"/>
    <property type="match status" value="1"/>
</dbReference>
<reference evidence="9" key="1">
    <citation type="submission" date="2019-10" db="EMBL/GenBank/DDBJ databases">
        <title>Streptomyces sp. nov., a novel actinobacterium isolated from alkaline environment.</title>
        <authorList>
            <person name="Golinska P."/>
        </authorList>
    </citation>
    <scope>NUCLEOTIDE SEQUENCE [LARGE SCALE GENOMIC DNA]</scope>
    <source>
        <strain evidence="9">DSM 42108</strain>
    </source>
</reference>
<dbReference type="PROSITE" id="PS00108">
    <property type="entry name" value="PROTEIN_KINASE_ST"/>
    <property type="match status" value="1"/>
</dbReference>
<dbReference type="Gene3D" id="1.10.510.10">
    <property type="entry name" value="Transferase(Phosphotransferase) domain 1"/>
    <property type="match status" value="1"/>
</dbReference>
<feature type="binding site" evidence="5">
    <location>
        <position position="43"/>
    </location>
    <ligand>
        <name>ATP</name>
        <dbReference type="ChEBI" id="CHEBI:30616"/>
    </ligand>
</feature>
<keyword evidence="2 5" id="KW-0547">Nucleotide-binding</keyword>
<dbReference type="PANTHER" id="PTHR43289">
    <property type="entry name" value="MITOGEN-ACTIVATED PROTEIN KINASE KINASE KINASE 20-RELATED"/>
    <property type="match status" value="1"/>
</dbReference>
<dbReference type="Pfam" id="PF00069">
    <property type="entry name" value="Pkinase"/>
    <property type="match status" value="1"/>
</dbReference>
<keyword evidence="1" id="KW-0808">Transferase</keyword>
<dbReference type="RefSeq" id="WP_182667076.1">
    <property type="nucleotide sequence ID" value="NZ_VKHS01001003.1"/>
</dbReference>
<gene>
    <name evidence="8" type="ORF">FOE67_24460</name>
</gene>
<dbReference type="InterPro" id="IPR000719">
    <property type="entry name" value="Prot_kinase_dom"/>
</dbReference>
<keyword evidence="3 8" id="KW-0418">Kinase</keyword>
<accession>A0A7W3T7X5</accession>
<dbReference type="SUPFAM" id="SSF56112">
    <property type="entry name" value="Protein kinase-like (PK-like)"/>
    <property type="match status" value="1"/>
</dbReference>
<organism evidence="8 9">
    <name type="scientific">Streptomyces calidiresistens</name>
    <dbReference type="NCBI Taxonomy" id="1485586"/>
    <lineage>
        <taxon>Bacteria</taxon>
        <taxon>Bacillati</taxon>
        <taxon>Actinomycetota</taxon>
        <taxon>Actinomycetes</taxon>
        <taxon>Kitasatosporales</taxon>
        <taxon>Streptomycetaceae</taxon>
        <taxon>Streptomyces</taxon>
    </lineage>
</organism>
<keyword evidence="4 5" id="KW-0067">ATP-binding</keyword>
<proteinExistence type="predicted"/>
<dbReference type="InterPro" id="IPR011009">
    <property type="entry name" value="Kinase-like_dom_sf"/>
</dbReference>
<evidence type="ECO:0000256" key="4">
    <source>
        <dbReference type="ARBA" id="ARBA00022840"/>
    </source>
</evidence>
<dbReference type="SMART" id="SM00220">
    <property type="entry name" value="S_TKc"/>
    <property type="match status" value="1"/>
</dbReference>
<comment type="caution">
    <text evidence="8">The sequence shown here is derived from an EMBL/GenBank/DDBJ whole genome shotgun (WGS) entry which is preliminary data.</text>
</comment>
<evidence type="ECO:0000256" key="6">
    <source>
        <dbReference type="SAM" id="MobiDB-lite"/>
    </source>
</evidence>
<evidence type="ECO:0000256" key="5">
    <source>
        <dbReference type="PROSITE-ProRule" id="PRU10141"/>
    </source>
</evidence>
<evidence type="ECO:0000313" key="9">
    <source>
        <dbReference type="Proteomes" id="UP000530234"/>
    </source>
</evidence>
<keyword evidence="9" id="KW-1185">Reference proteome</keyword>
<dbReference type="CDD" id="cd14014">
    <property type="entry name" value="STKc_PknB_like"/>
    <property type="match status" value="1"/>
</dbReference>
<dbReference type="InterPro" id="IPR008271">
    <property type="entry name" value="Ser/Thr_kinase_AS"/>
</dbReference>
<dbReference type="GO" id="GO:0004674">
    <property type="term" value="F:protein serine/threonine kinase activity"/>
    <property type="evidence" value="ECO:0007669"/>
    <property type="project" value="TreeGrafter"/>
</dbReference>
<dbReference type="Proteomes" id="UP000530234">
    <property type="component" value="Unassembled WGS sequence"/>
</dbReference>
<feature type="non-terminal residue" evidence="8">
    <location>
        <position position="324"/>
    </location>
</feature>